<organism evidence="2 3">
    <name type="scientific">Actinomadura litoris</name>
    <dbReference type="NCBI Taxonomy" id="2678616"/>
    <lineage>
        <taxon>Bacteria</taxon>
        <taxon>Bacillati</taxon>
        <taxon>Actinomycetota</taxon>
        <taxon>Actinomycetes</taxon>
        <taxon>Streptosporangiales</taxon>
        <taxon>Thermomonosporaceae</taxon>
        <taxon>Actinomadura</taxon>
    </lineage>
</organism>
<sequence>MSGTVPGRGTEGRADLSTHFRLLPPPEPGIWERFGPFLRGAWAVLVLLATALDALITAFVGTGPLAPRMRRVGQVLGDEFRAGRAGAVEAEVIEDDVRDDRTSRRRSA</sequence>
<dbReference type="RefSeq" id="WP_156217872.1">
    <property type="nucleotide sequence ID" value="NZ_WOFH01000006.1"/>
</dbReference>
<name>A0A7K1L344_9ACTN</name>
<feature type="transmembrane region" description="Helical" evidence="1">
    <location>
        <begin position="41"/>
        <end position="61"/>
    </location>
</feature>
<reference evidence="2 3" key="1">
    <citation type="submission" date="2019-11" db="EMBL/GenBank/DDBJ databases">
        <authorList>
            <person name="Cao P."/>
        </authorList>
    </citation>
    <scope>NUCLEOTIDE SEQUENCE [LARGE SCALE GENOMIC DNA]</scope>
    <source>
        <strain evidence="2 3">NEAU-AAG5</strain>
    </source>
</reference>
<evidence type="ECO:0000313" key="2">
    <source>
        <dbReference type="EMBL" id="MUN38723.1"/>
    </source>
</evidence>
<evidence type="ECO:0000256" key="1">
    <source>
        <dbReference type="SAM" id="Phobius"/>
    </source>
</evidence>
<keyword evidence="1" id="KW-1133">Transmembrane helix</keyword>
<proteinExistence type="predicted"/>
<dbReference type="Proteomes" id="UP000432015">
    <property type="component" value="Unassembled WGS sequence"/>
</dbReference>
<dbReference type="AlphaFoldDB" id="A0A7K1L344"/>
<accession>A0A7K1L344</accession>
<keyword evidence="1" id="KW-0812">Transmembrane</keyword>
<comment type="caution">
    <text evidence="2">The sequence shown here is derived from an EMBL/GenBank/DDBJ whole genome shotgun (WGS) entry which is preliminary data.</text>
</comment>
<keyword evidence="1" id="KW-0472">Membrane</keyword>
<gene>
    <name evidence="2" type="ORF">GNZ18_19235</name>
</gene>
<dbReference type="EMBL" id="WOFH01000006">
    <property type="protein sequence ID" value="MUN38723.1"/>
    <property type="molecule type" value="Genomic_DNA"/>
</dbReference>
<protein>
    <submittedName>
        <fullName evidence="2">Uncharacterized protein</fullName>
    </submittedName>
</protein>
<evidence type="ECO:0000313" key="3">
    <source>
        <dbReference type="Proteomes" id="UP000432015"/>
    </source>
</evidence>
<keyword evidence="3" id="KW-1185">Reference proteome</keyword>